<dbReference type="GO" id="GO:0003682">
    <property type="term" value="F:chromatin binding"/>
    <property type="evidence" value="ECO:0007669"/>
    <property type="project" value="TreeGrafter"/>
</dbReference>
<dbReference type="GO" id="GO:0061775">
    <property type="term" value="F:cohesin loader activity"/>
    <property type="evidence" value="ECO:0007669"/>
    <property type="project" value="InterPro"/>
</dbReference>
<dbReference type="GO" id="GO:0034087">
    <property type="term" value="P:establishment of mitotic sister chromatid cohesion"/>
    <property type="evidence" value="ECO:0007669"/>
    <property type="project" value="TreeGrafter"/>
</dbReference>
<dbReference type="GO" id="GO:0090694">
    <property type="term" value="C:Scc2-Scc4 cohesin loading complex"/>
    <property type="evidence" value="ECO:0007669"/>
    <property type="project" value="TreeGrafter"/>
</dbReference>
<dbReference type="InterPro" id="IPR024986">
    <property type="entry name" value="Nipped-B_C"/>
</dbReference>
<gene>
    <name evidence="4" type="ORF">GCK32_010059</name>
</gene>
<evidence type="ECO:0000256" key="2">
    <source>
        <dbReference type="SAM" id="MobiDB-lite"/>
    </source>
</evidence>
<evidence type="ECO:0000259" key="3">
    <source>
        <dbReference type="Pfam" id="PF12830"/>
    </source>
</evidence>
<dbReference type="AlphaFoldDB" id="A0AAN8FRX1"/>
<name>A0AAN8FRX1_TRICO</name>
<feature type="region of interest" description="Disordered" evidence="2">
    <location>
        <begin position="230"/>
        <end position="264"/>
    </location>
</feature>
<dbReference type="Proteomes" id="UP001331761">
    <property type="component" value="Unassembled WGS sequence"/>
</dbReference>
<keyword evidence="1" id="KW-0131">Cell cycle</keyword>
<comment type="similarity">
    <text evidence="1">Belongs to the SCC2/Nipped-B family.</text>
</comment>
<dbReference type="GO" id="GO:0010468">
    <property type="term" value="P:regulation of gene expression"/>
    <property type="evidence" value="ECO:0007669"/>
    <property type="project" value="InterPro"/>
</dbReference>
<keyword evidence="1" id="KW-0677">Repeat</keyword>
<evidence type="ECO:0000313" key="5">
    <source>
        <dbReference type="Proteomes" id="UP001331761"/>
    </source>
</evidence>
<organism evidence="4 5">
    <name type="scientific">Trichostrongylus colubriformis</name>
    <name type="common">Black scour worm</name>
    <dbReference type="NCBI Taxonomy" id="6319"/>
    <lineage>
        <taxon>Eukaryota</taxon>
        <taxon>Metazoa</taxon>
        <taxon>Ecdysozoa</taxon>
        <taxon>Nematoda</taxon>
        <taxon>Chromadorea</taxon>
        <taxon>Rhabditida</taxon>
        <taxon>Rhabditina</taxon>
        <taxon>Rhabditomorpha</taxon>
        <taxon>Strongyloidea</taxon>
        <taxon>Trichostrongylidae</taxon>
        <taxon>Trichostrongylus</taxon>
    </lineage>
</organism>
<comment type="caution">
    <text evidence="4">The sequence shown here is derived from an EMBL/GenBank/DDBJ whole genome shotgun (WGS) entry which is preliminary data.</text>
</comment>
<feature type="compositionally biased region" description="Acidic residues" evidence="2">
    <location>
        <begin position="245"/>
        <end position="264"/>
    </location>
</feature>
<protein>
    <recommendedName>
        <fullName evidence="1">Nipped-B protein</fullName>
    </recommendedName>
</protein>
<dbReference type="Pfam" id="PF12830">
    <property type="entry name" value="Nipped-B_C"/>
    <property type="match status" value="1"/>
</dbReference>
<dbReference type="GO" id="GO:0140588">
    <property type="term" value="P:chromatin looping"/>
    <property type="evidence" value="ECO:0007669"/>
    <property type="project" value="InterPro"/>
</dbReference>
<keyword evidence="5" id="KW-1185">Reference proteome</keyword>
<dbReference type="PANTHER" id="PTHR21704:SF18">
    <property type="entry name" value="NIPPED-B-LIKE PROTEIN"/>
    <property type="match status" value="1"/>
</dbReference>
<sequence>MYEPDTGSLVLDVQILAGLSWHRLFSEDSREKLRLDEWIFVADNIAMFPYQVMDEPLYVIHTIDSIVSLSGQSLLVQCKAHLRTGQSYHSPQQQQKNQLEDDDLLFEPEALYNRFPEEKGPLYDLMDNSQACFILLYLKNFLMKLYGFTEAKVQEYSPSEAAKVYEKGLSSRKNVPMFNPLAALDGGRRRDGHADPLANDRQSIQSHFNLATKICNFRKMLLSLDRMENDGDSDYDGEISVAPKEEDENADECMDTSADNDVDT</sequence>
<proteinExistence type="inferred from homology"/>
<evidence type="ECO:0000313" key="4">
    <source>
        <dbReference type="EMBL" id="KAK5979587.1"/>
    </source>
</evidence>
<dbReference type="PANTHER" id="PTHR21704">
    <property type="entry name" value="NIPPED-B-LIKE PROTEIN DELANGIN SCC2-RELATED"/>
    <property type="match status" value="1"/>
</dbReference>
<comment type="subcellular location">
    <subcellularLocation>
        <location evidence="1">Nucleus</location>
    </subcellularLocation>
</comment>
<reference evidence="4 5" key="1">
    <citation type="submission" date="2019-10" db="EMBL/GenBank/DDBJ databases">
        <title>Assembly and Annotation for the nematode Trichostrongylus colubriformis.</title>
        <authorList>
            <person name="Martin J."/>
        </authorList>
    </citation>
    <scope>NUCLEOTIDE SEQUENCE [LARGE SCALE GENOMIC DNA]</scope>
    <source>
        <strain evidence="4">G859</strain>
        <tissue evidence="4">Whole worm</tissue>
    </source>
</reference>
<evidence type="ECO:0000256" key="1">
    <source>
        <dbReference type="RuleBase" id="RU364107"/>
    </source>
</evidence>
<dbReference type="EMBL" id="WIXE01008220">
    <property type="protein sequence ID" value="KAK5979587.1"/>
    <property type="molecule type" value="Genomic_DNA"/>
</dbReference>
<accession>A0AAN8FRX1</accession>
<keyword evidence="1" id="KW-0539">Nucleus</keyword>
<dbReference type="InterPro" id="IPR033031">
    <property type="entry name" value="Scc2/Nipped-B"/>
</dbReference>
<feature type="domain" description="Sister chromatid cohesion C-terminal" evidence="3">
    <location>
        <begin position="28"/>
        <end position="66"/>
    </location>
</feature>
<dbReference type="GO" id="GO:1990414">
    <property type="term" value="P:replication-born double-strand break repair via sister chromatid exchange"/>
    <property type="evidence" value="ECO:0007669"/>
    <property type="project" value="TreeGrafter"/>
</dbReference>
<dbReference type="GO" id="GO:0071169">
    <property type="term" value="P:establishment of protein localization to chromatin"/>
    <property type="evidence" value="ECO:0007669"/>
    <property type="project" value="TreeGrafter"/>
</dbReference>